<dbReference type="SMART" id="SM00184">
    <property type="entry name" value="RING"/>
    <property type="match status" value="1"/>
</dbReference>
<dbReference type="InterPro" id="IPR013083">
    <property type="entry name" value="Znf_RING/FYVE/PHD"/>
</dbReference>
<dbReference type="GO" id="GO:0008270">
    <property type="term" value="F:zinc ion binding"/>
    <property type="evidence" value="ECO:0007669"/>
    <property type="project" value="UniProtKB-KW"/>
</dbReference>
<sequence>MDDGPPANDCCSICHGRFKVPCQANCSHWFCGDCIMLVWQHGSAVQACKCPLCRRSITLLVPGQAALRDRNDTEVSEVLVKVQRYNRLFGGETSGLIQVITAPSNSCSSALQIILVNSAIGSRTAVDYGPLSTFFLSNDSCMSSCHLYMIQCK</sequence>
<feature type="domain" description="RING-type" evidence="5">
    <location>
        <begin position="11"/>
        <end position="54"/>
    </location>
</feature>
<evidence type="ECO:0000256" key="2">
    <source>
        <dbReference type="ARBA" id="ARBA00022771"/>
    </source>
</evidence>
<evidence type="ECO:0000313" key="7">
    <source>
        <dbReference type="Proteomes" id="UP001154282"/>
    </source>
</evidence>
<reference evidence="6" key="1">
    <citation type="submission" date="2022-08" db="EMBL/GenBank/DDBJ databases">
        <authorList>
            <person name="Gutierrez-Valencia J."/>
        </authorList>
    </citation>
    <scope>NUCLEOTIDE SEQUENCE</scope>
</reference>
<evidence type="ECO:0000256" key="3">
    <source>
        <dbReference type="ARBA" id="ARBA00022833"/>
    </source>
</evidence>
<dbReference type="Proteomes" id="UP001154282">
    <property type="component" value="Unassembled WGS sequence"/>
</dbReference>
<protein>
    <recommendedName>
        <fullName evidence="5">RING-type domain-containing protein</fullName>
    </recommendedName>
</protein>
<evidence type="ECO:0000259" key="5">
    <source>
        <dbReference type="PROSITE" id="PS50089"/>
    </source>
</evidence>
<dbReference type="PANTHER" id="PTHR22894">
    <property type="entry name" value="RING-TYPE DOMAIN-CONTAINING PROTEIN"/>
    <property type="match status" value="1"/>
</dbReference>
<gene>
    <name evidence="6" type="ORF">LITE_LOCUS50078</name>
</gene>
<dbReference type="PANTHER" id="PTHR22894:SF5">
    <property type="entry name" value="RING-TYPE DOMAIN-CONTAINING PROTEIN"/>
    <property type="match status" value="1"/>
</dbReference>
<keyword evidence="3" id="KW-0862">Zinc</keyword>
<accession>A0AAV0RVU5</accession>
<dbReference type="InterPro" id="IPR001841">
    <property type="entry name" value="Znf_RING"/>
</dbReference>
<organism evidence="6 7">
    <name type="scientific">Linum tenue</name>
    <dbReference type="NCBI Taxonomy" id="586396"/>
    <lineage>
        <taxon>Eukaryota</taxon>
        <taxon>Viridiplantae</taxon>
        <taxon>Streptophyta</taxon>
        <taxon>Embryophyta</taxon>
        <taxon>Tracheophyta</taxon>
        <taxon>Spermatophyta</taxon>
        <taxon>Magnoliopsida</taxon>
        <taxon>eudicotyledons</taxon>
        <taxon>Gunneridae</taxon>
        <taxon>Pentapetalae</taxon>
        <taxon>rosids</taxon>
        <taxon>fabids</taxon>
        <taxon>Malpighiales</taxon>
        <taxon>Linaceae</taxon>
        <taxon>Linum</taxon>
    </lineage>
</organism>
<evidence type="ECO:0000313" key="6">
    <source>
        <dbReference type="EMBL" id="CAI0565797.1"/>
    </source>
</evidence>
<name>A0AAV0RVU5_9ROSI</name>
<dbReference type="PROSITE" id="PS00518">
    <property type="entry name" value="ZF_RING_1"/>
    <property type="match status" value="1"/>
</dbReference>
<dbReference type="InterPro" id="IPR017907">
    <property type="entry name" value="Znf_RING_CS"/>
</dbReference>
<proteinExistence type="predicted"/>
<dbReference type="InterPro" id="IPR038896">
    <property type="entry name" value="RNF170"/>
</dbReference>
<dbReference type="Pfam" id="PF13445">
    <property type="entry name" value="zf-RING_UBOX"/>
    <property type="match status" value="1"/>
</dbReference>
<dbReference type="EMBL" id="CAMGYJ010000011">
    <property type="protein sequence ID" value="CAI0565797.1"/>
    <property type="molecule type" value="Genomic_DNA"/>
</dbReference>
<comment type="caution">
    <text evidence="6">The sequence shown here is derived from an EMBL/GenBank/DDBJ whole genome shotgun (WGS) entry which is preliminary data.</text>
</comment>
<dbReference type="AlphaFoldDB" id="A0AAV0RVU5"/>
<dbReference type="PROSITE" id="PS50089">
    <property type="entry name" value="ZF_RING_2"/>
    <property type="match status" value="1"/>
</dbReference>
<evidence type="ECO:0000256" key="4">
    <source>
        <dbReference type="PROSITE-ProRule" id="PRU00175"/>
    </source>
</evidence>
<dbReference type="SUPFAM" id="SSF57850">
    <property type="entry name" value="RING/U-box"/>
    <property type="match status" value="1"/>
</dbReference>
<keyword evidence="1" id="KW-0479">Metal-binding</keyword>
<dbReference type="InterPro" id="IPR027370">
    <property type="entry name" value="Znf-RING_euk"/>
</dbReference>
<dbReference type="GO" id="GO:0061630">
    <property type="term" value="F:ubiquitin protein ligase activity"/>
    <property type="evidence" value="ECO:0007669"/>
    <property type="project" value="InterPro"/>
</dbReference>
<keyword evidence="7" id="KW-1185">Reference proteome</keyword>
<dbReference type="Gene3D" id="3.30.40.10">
    <property type="entry name" value="Zinc/RING finger domain, C3HC4 (zinc finger)"/>
    <property type="match status" value="1"/>
</dbReference>
<evidence type="ECO:0000256" key="1">
    <source>
        <dbReference type="ARBA" id="ARBA00022723"/>
    </source>
</evidence>
<keyword evidence="2 4" id="KW-0863">Zinc-finger</keyword>